<dbReference type="RefSeq" id="XP_075099484.1">
    <property type="nucleotide sequence ID" value="XM_075243383.1"/>
</dbReference>
<reference evidence="1" key="1">
    <citation type="journal article" date="2014" name="Nat. Commun.">
        <title>The tobacco genome sequence and its comparison with those of tomato and potato.</title>
        <authorList>
            <person name="Sierro N."/>
            <person name="Battey J.N."/>
            <person name="Ouadi S."/>
            <person name="Bakaher N."/>
            <person name="Bovet L."/>
            <person name="Willig A."/>
            <person name="Goepfert S."/>
            <person name="Peitsch M.C."/>
            <person name="Ivanov N.V."/>
        </authorList>
    </citation>
    <scope>NUCLEOTIDE SEQUENCE [LARGE SCALE GENOMIC DNA]</scope>
</reference>
<name>A0AC58TQI5_TOBAC</name>
<keyword evidence="1" id="KW-1185">Reference proteome</keyword>
<gene>
    <name evidence="2" type="primary">LOC142176254</name>
</gene>
<evidence type="ECO:0000313" key="2">
    <source>
        <dbReference type="RefSeq" id="XP_075099484.1"/>
    </source>
</evidence>
<sequence length="167" mass="18665">MITEEQNERLYAEPTMEEVKAVVFGLNGDSTSGPEGFTGHFYQASWEIICEDVLNIVKGFFCGAELPKFIIHTNLVLLPKKKTVATFSDMRPINLTKSYPESIVENILLTQEIITDIRLRGKLSNVVIKLDMAKAYDSLMVVFDKGAKANGFFKSSREVKQGDPLSP</sequence>
<dbReference type="Proteomes" id="UP000790787">
    <property type="component" value="Chromosome 22"/>
</dbReference>
<evidence type="ECO:0000313" key="1">
    <source>
        <dbReference type="Proteomes" id="UP000790787"/>
    </source>
</evidence>
<organism evidence="1 2">
    <name type="scientific">Nicotiana tabacum</name>
    <name type="common">Common tobacco</name>
    <dbReference type="NCBI Taxonomy" id="4097"/>
    <lineage>
        <taxon>Eukaryota</taxon>
        <taxon>Viridiplantae</taxon>
        <taxon>Streptophyta</taxon>
        <taxon>Embryophyta</taxon>
        <taxon>Tracheophyta</taxon>
        <taxon>Spermatophyta</taxon>
        <taxon>Magnoliopsida</taxon>
        <taxon>eudicotyledons</taxon>
        <taxon>Gunneridae</taxon>
        <taxon>Pentapetalae</taxon>
        <taxon>asterids</taxon>
        <taxon>lamiids</taxon>
        <taxon>Solanales</taxon>
        <taxon>Solanaceae</taxon>
        <taxon>Nicotianoideae</taxon>
        <taxon>Nicotianeae</taxon>
        <taxon>Nicotiana</taxon>
    </lineage>
</organism>
<accession>A0AC58TQI5</accession>
<protein>
    <submittedName>
        <fullName evidence="2">Uncharacterized protein LOC142176254</fullName>
    </submittedName>
</protein>
<reference evidence="2" key="2">
    <citation type="submission" date="2025-08" db="UniProtKB">
        <authorList>
            <consortium name="RefSeq"/>
        </authorList>
    </citation>
    <scope>IDENTIFICATION</scope>
    <source>
        <tissue evidence="2">Leaf</tissue>
    </source>
</reference>
<proteinExistence type="predicted"/>